<evidence type="ECO:0000313" key="7">
    <source>
        <dbReference type="Proteomes" id="UP000298860"/>
    </source>
</evidence>
<keyword evidence="3" id="KW-0326">Glycosidase</keyword>
<evidence type="ECO:0000259" key="5">
    <source>
        <dbReference type="SMART" id="SM00642"/>
    </source>
</evidence>
<dbReference type="CDD" id="cd11326">
    <property type="entry name" value="AmyAc_Glg_debranch"/>
    <property type="match status" value="1"/>
</dbReference>
<reference evidence="7" key="1">
    <citation type="submission" date="2019-04" db="EMBL/GenBank/DDBJ databases">
        <title>Draft genome sequence of Pseudonocardiaceae bacterium SL3-2-4.</title>
        <authorList>
            <person name="Ningsih F."/>
            <person name="Yokota A."/>
            <person name="Sakai Y."/>
            <person name="Nanatani K."/>
            <person name="Yabe S."/>
            <person name="Oetari A."/>
            <person name="Sjamsuridzal W."/>
        </authorList>
    </citation>
    <scope>NUCLEOTIDE SEQUENCE [LARGE SCALE GENOMIC DNA]</scope>
    <source>
        <strain evidence="7">SL3-2-4</strain>
    </source>
</reference>
<dbReference type="Gene3D" id="2.60.40.10">
    <property type="entry name" value="Immunoglobulins"/>
    <property type="match status" value="1"/>
</dbReference>
<dbReference type="InterPro" id="IPR004193">
    <property type="entry name" value="Glyco_hydro_13_N"/>
</dbReference>
<dbReference type="CDD" id="cd02856">
    <property type="entry name" value="E_set_GDE_Isoamylase_N"/>
    <property type="match status" value="1"/>
</dbReference>
<dbReference type="InterPro" id="IPR014756">
    <property type="entry name" value="Ig_E-set"/>
</dbReference>
<dbReference type="GO" id="GO:0005980">
    <property type="term" value="P:glycogen catabolic process"/>
    <property type="evidence" value="ECO:0007669"/>
    <property type="project" value="InterPro"/>
</dbReference>
<protein>
    <submittedName>
        <fullName evidence="6">Glycogen operon protein GlgX homolog</fullName>
    </submittedName>
</protein>
<dbReference type="SMART" id="SM00642">
    <property type="entry name" value="Aamy"/>
    <property type="match status" value="1"/>
</dbReference>
<dbReference type="RefSeq" id="WP_137814936.1">
    <property type="nucleotide sequence ID" value="NZ_BJFL01000018.1"/>
</dbReference>
<feature type="domain" description="Glycosyl hydrolase family 13 catalytic" evidence="5">
    <location>
        <begin position="166"/>
        <end position="572"/>
    </location>
</feature>
<evidence type="ECO:0000256" key="1">
    <source>
        <dbReference type="ARBA" id="ARBA00008061"/>
    </source>
</evidence>
<comment type="caution">
    <text evidence="6">The sequence shown here is derived from an EMBL/GenBank/DDBJ whole genome shotgun (WGS) entry which is preliminary data.</text>
</comment>
<dbReference type="InterPro" id="IPR006047">
    <property type="entry name" value="GH13_cat_dom"/>
</dbReference>
<dbReference type="SUPFAM" id="SSF51011">
    <property type="entry name" value="Glycosyl hydrolase domain"/>
    <property type="match status" value="1"/>
</dbReference>
<gene>
    <name evidence="6" type="primary">glgX_1</name>
    <name evidence="6" type="ORF">GTS_35270</name>
</gene>
<dbReference type="InterPro" id="IPR044505">
    <property type="entry name" value="GlgX_Isoamylase_N_E_set"/>
</dbReference>
<dbReference type="InterPro" id="IPR013783">
    <property type="entry name" value="Ig-like_fold"/>
</dbReference>
<evidence type="ECO:0000256" key="2">
    <source>
        <dbReference type="ARBA" id="ARBA00022801"/>
    </source>
</evidence>
<dbReference type="OrthoDB" id="3236218at2"/>
<dbReference type="Gene3D" id="2.60.40.1180">
    <property type="entry name" value="Golgi alpha-mannosidase II"/>
    <property type="match status" value="1"/>
</dbReference>
<accession>A0A4D4J8P0</accession>
<organism evidence="6 7">
    <name type="scientific">Gandjariella thermophila</name>
    <dbReference type="NCBI Taxonomy" id="1931992"/>
    <lineage>
        <taxon>Bacteria</taxon>
        <taxon>Bacillati</taxon>
        <taxon>Actinomycetota</taxon>
        <taxon>Actinomycetes</taxon>
        <taxon>Pseudonocardiales</taxon>
        <taxon>Pseudonocardiaceae</taxon>
        <taxon>Gandjariella</taxon>
    </lineage>
</organism>
<dbReference type="GO" id="GO:0004135">
    <property type="term" value="F:amylo-alpha-1,6-glucosidase activity"/>
    <property type="evidence" value="ECO:0007669"/>
    <property type="project" value="InterPro"/>
</dbReference>
<name>A0A4D4J8P0_9PSEU</name>
<feature type="region of interest" description="Disordered" evidence="4">
    <location>
        <begin position="470"/>
        <end position="493"/>
    </location>
</feature>
<evidence type="ECO:0000256" key="4">
    <source>
        <dbReference type="SAM" id="MobiDB-lite"/>
    </source>
</evidence>
<sequence>MSRPTETPPHVLAGRPFPLGAHPEAGGVRFAVASSIAEAVEVCLVDDDGGERRVELTERTFGVWHGVLAGVTPGQRYGYRVYGPYRPAAGQRCNPAKLLVDPYARRITGEQVDLAAALGYLDDPMTGPPSPADSLGGVPLSVVTSPGGPDTGVTPEVPFEETVIYELHVRGFTRCHPEVPEHQRGTYLGLAHPAVLDHLLRLGVTAVELLPVHAFVDEPPLLRTGRRNYWGYSPLGFLAPHPGYASEPGREVEEFRTMVAALHAVGIEVIVDVVFNHTGEGDLTGPTLSFRGLDAPAYYLHAPDGTPLDLTGCGNTLDAGSPAVVRLVTDSLRYWAEELGVDGFRFDLASVLGRPGGGPFHPDAPLLTAIATDPVLCRRKLIAEPWDATPDGYRVGGFGAQWAEWNGRYRDTVRDFWRGVVDVRDLAYRLSGSSDLYAPGGRRPWQSINFVTAHDGFTLRDLVSYRRKHNEANGEDNRDGTDDNRSWNCGVEGETDDSEVRALRLKQARNLLATLLLSTGTPMLLAGDELWRTQGGNNNAYCQDNATSWVAWTGDGEAKDMVAFTRNVIAVRAGCPALRQPEFFEGRTTPSGTPDLMWLREDGAEMTEADWFDADRRTLVMWIDGSDCRSRNREGELVADHSWLVVLHAAAEPTELVLPGPEYGGLYEPVLDTGSADGVPASTEPLAPGTALPLPARTLLLFRARFSHPPIATRVRCAAAGLPRHRLTVQ</sequence>
<dbReference type="Gene3D" id="3.20.20.80">
    <property type="entry name" value="Glycosidases"/>
    <property type="match status" value="1"/>
</dbReference>
<keyword evidence="2" id="KW-0378">Hydrolase</keyword>
<dbReference type="EMBL" id="BJFL01000018">
    <property type="protein sequence ID" value="GDY31894.1"/>
    <property type="molecule type" value="Genomic_DNA"/>
</dbReference>
<dbReference type="PANTHER" id="PTHR43002">
    <property type="entry name" value="GLYCOGEN DEBRANCHING ENZYME"/>
    <property type="match status" value="1"/>
</dbReference>
<dbReference type="AlphaFoldDB" id="A0A4D4J8P0"/>
<dbReference type="InterPro" id="IPR011837">
    <property type="entry name" value="Glycogen_debranch_GlgX"/>
</dbReference>
<dbReference type="NCBIfam" id="TIGR02100">
    <property type="entry name" value="glgX_debranch"/>
    <property type="match status" value="1"/>
</dbReference>
<dbReference type="InterPro" id="IPR017853">
    <property type="entry name" value="GH"/>
</dbReference>
<evidence type="ECO:0000256" key="3">
    <source>
        <dbReference type="ARBA" id="ARBA00023295"/>
    </source>
</evidence>
<feature type="compositionally biased region" description="Basic and acidic residues" evidence="4">
    <location>
        <begin position="470"/>
        <end position="485"/>
    </location>
</feature>
<proteinExistence type="inferred from homology"/>
<dbReference type="Proteomes" id="UP000298860">
    <property type="component" value="Unassembled WGS sequence"/>
</dbReference>
<dbReference type="SUPFAM" id="SSF51445">
    <property type="entry name" value="(Trans)glycosidases"/>
    <property type="match status" value="1"/>
</dbReference>
<dbReference type="InterPro" id="IPR013780">
    <property type="entry name" value="Glyco_hydro_b"/>
</dbReference>
<comment type="similarity">
    <text evidence="1">Belongs to the glycosyl hydrolase 13 family.</text>
</comment>
<dbReference type="SUPFAM" id="SSF81296">
    <property type="entry name" value="E set domains"/>
    <property type="match status" value="1"/>
</dbReference>
<evidence type="ECO:0000313" key="6">
    <source>
        <dbReference type="EMBL" id="GDY31894.1"/>
    </source>
</evidence>
<dbReference type="Pfam" id="PF02922">
    <property type="entry name" value="CBM_48"/>
    <property type="match status" value="1"/>
</dbReference>
<keyword evidence="7" id="KW-1185">Reference proteome</keyword>